<dbReference type="InterPro" id="IPR043725">
    <property type="entry name" value="DUF5667"/>
</dbReference>
<dbReference type="AlphaFoldDB" id="X1KYX4"/>
<protein>
    <recommendedName>
        <fullName evidence="1">DUF5667 domain-containing protein</fullName>
    </recommendedName>
</protein>
<dbReference type="EMBL" id="BARV01009100">
    <property type="protein sequence ID" value="GAI12282.1"/>
    <property type="molecule type" value="Genomic_DNA"/>
</dbReference>
<feature type="non-terminal residue" evidence="2">
    <location>
        <position position="97"/>
    </location>
</feature>
<comment type="caution">
    <text evidence="2">The sequence shown here is derived from an EMBL/GenBank/DDBJ whole genome shotgun (WGS) entry which is preliminary data.</text>
</comment>
<name>X1KYX4_9ZZZZ</name>
<reference evidence="2" key="1">
    <citation type="journal article" date="2014" name="Front. Microbiol.">
        <title>High frequency of phylogenetically diverse reductive dehalogenase-homologous genes in deep subseafloor sedimentary metagenomes.</title>
        <authorList>
            <person name="Kawai M."/>
            <person name="Futagami T."/>
            <person name="Toyoda A."/>
            <person name="Takaki Y."/>
            <person name="Nishi S."/>
            <person name="Hori S."/>
            <person name="Arai W."/>
            <person name="Tsubouchi T."/>
            <person name="Morono Y."/>
            <person name="Uchiyama I."/>
            <person name="Ito T."/>
            <person name="Fujiyama A."/>
            <person name="Inagaki F."/>
            <person name="Takami H."/>
        </authorList>
    </citation>
    <scope>NUCLEOTIDE SEQUENCE</scope>
    <source>
        <strain evidence="2">Expedition CK06-06</strain>
    </source>
</reference>
<evidence type="ECO:0000259" key="1">
    <source>
        <dbReference type="Pfam" id="PF18915"/>
    </source>
</evidence>
<accession>X1KYX4</accession>
<gene>
    <name evidence="2" type="ORF">S06H3_18076</name>
</gene>
<dbReference type="Pfam" id="PF18915">
    <property type="entry name" value="DUF5667"/>
    <property type="match status" value="1"/>
</dbReference>
<organism evidence="2">
    <name type="scientific">marine sediment metagenome</name>
    <dbReference type="NCBI Taxonomy" id="412755"/>
    <lineage>
        <taxon>unclassified sequences</taxon>
        <taxon>metagenomes</taxon>
        <taxon>ecological metagenomes</taxon>
    </lineage>
</organism>
<feature type="domain" description="DUF5667" evidence="1">
    <location>
        <begin position="23"/>
        <end position="91"/>
    </location>
</feature>
<sequence>MAMTAILGFLLIGVGTLAASAYALPDGSLYPVKLAGEQVRMTLAFSDIDKAKLHIQFAECRAGEMVEMACQGKSDEIFMLTEQVANHLDKVYVMEKT</sequence>
<evidence type="ECO:0000313" key="2">
    <source>
        <dbReference type="EMBL" id="GAI12282.1"/>
    </source>
</evidence>
<proteinExistence type="predicted"/>